<evidence type="ECO:0000256" key="1">
    <source>
        <dbReference type="ARBA" id="ARBA00001947"/>
    </source>
</evidence>
<dbReference type="SMART" id="SM00228">
    <property type="entry name" value="PDZ"/>
    <property type="match status" value="2"/>
</dbReference>
<keyword evidence="11" id="KW-0479">Metal-binding</keyword>
<gene>
    <name evidence="13" type="primary">rseP</name>
    <name evidence="13" type="ORF">CR152_21185</name>
</gene>
<dbReference type="PANTHER" id="PTHR42837:SF2">
    <property type="entry name" value="MEMBRANE METALLOPROTEASE ARASP2, CHLOROPLASTIC-RELATED"/>
    <property type="match status" value="1"/>
</dbReference>
<dbReference type="InterPro" id="IPR004387">
    <property type="entry name" value="Pept_M50_Zn"/>
</dbReference>
<dbReference type="SUPFAM" id="SSF50156">
    <property type="entry name" value="PDZ domain-like"/>
    <property type="match status" value="2"/>
</dbReference>
<comment type="similarity">
    <text evidence="3 11">Belongs to the peptidase M50B family.</text>
</comment>
<dbReference type="NCBIfam" id="TIGR00054">
    <property type="entry name" value="RIP metalloprotease RseP"/>
    <property type="match status" value="1"/>
</dbReference>
<dbReference type="OrthoDB" id="9782003at2"/>
<dbReference type="GO" id="GO:0004222">
    <property type="term" value="F:metalloendopeptidase activity"/>
    <property type="evidence" value="ECO:0007669"/>
    <property type="project" value="InterPro"/>
</dbReference>
<dbReference type="InterPro" id="IPR008915">
    <property type="entry name" value="Peptidase_M50"/>
</dbReference>
<dbReference type="AlphaFoldDB" id="A0A2D2DP34"/>
<dbReference type="InterPro" id="IPR041489">
    <property type="entry name" value="PDZ_6"/>
</dbReference>
<keyword evidence="10 11" id="KW-0472">Membrane</keyword>
<feature type="domain" description="PDZ" evidence="12">
    <location>
        <begin position="214"/>
        <end position="256"/>
    </location>
</feature>
<reference evidence="13" key="1">
    <citation type="submission" date="2017-10" db="EMBL/GenBank/DDBJ databases">
        <title>Massilia psychrophilum sp. nov., a novel purple-pigmented bacterium isolated from Tianshan glacier, Xinjiang Municipality, China.</title>
        <authorList>
            <person name="Wang H."/>
        </authorList>
    </citation>
    <scope>NUCLEOTIDE SEQUENCE [LARGE SCALE GENOMIC DNA]</scope>
    <source>
        <strain evidence="13">B2</strain>
    </source>
</reference>
<protein>
    <recommendedName>
        <fullName evidence="11">Zinc metalloprotease</fullName>
        <ecNumber evidence="11">3.4.24.-</ecNumber>
    </recommendedName>
</protein>
<dbReference type="Gene3D" id="2.30.42.10">
    <property type="match status" value="2"/>
</dbReference>
<feature type="transmembrane region" description="Helical" evidence="11">
    <location>
        <begin position="422"/>
        <end position="440"/>
    </location>
</feature>
<evidence type="ECO:0000256" key="2">
    <source>
        <dbReference type="ARBA" id="ARBA00004141"/>
    </source>
</evidence>
<dbReference type="PROSITE" id="PS50106">
    <property type="entry name" value="PDZ"/>
    <property type="match status" value="2"/>
</dbReference>
<feature type="domain" description="PDZ" evidence="12">
    <location>
        <begin position="121"/>
        <end position="181"/>
    </location>
</feature>
<evidence type="ECO:0000256" key="5">
    <source>
        <dbReference type="ARBA" id="ARBA00022692"/>
    </source>
</evidence>
<dbReference type="GO" id="GO:0006508">
    <property type="term" value="P:proteolysis"/>
    <property type="evidence" value="ECO:0007669"/>
    <property type="project" value="UniProtKB-KW"/>
</dbReference>
<sequence length="464" mass="49783">MTFLTTVLAFLCALGPLIIFHELGHYTVARLCGVKVLRFSLGFGKVIWSRRFGADQTEWVVSMLPLGGYVRMLDDRDPDTRATSEADQAREFTRKSVWQRIAIVAAGPIANFLLAIAVFGGLYMVGMDEVGTRVRAMADTTPAFQAGLRGGDRIVGVNGVPVSTFSELRWETLKAVLDKSGVRLDVTQPGGARYSATLPPAALAGKDVEGDLLGELGISMFRSPVSIGKIPDSAGPAARAGMRPGDRVLSVDGKPLPDGAALMALIAQSCGRTLEFGIERDGRPLSLAVTPELNKATNRYRINAELLSLFEMVKVTLGPVDAVLAGANMTWQQSVMSLKMIGKMVTGQVSLANLTGVVTIADYAGKTARMGPIEFLSFIAVVSVSLGVMNLLPIPVLDGGLLLYYSLEVLTGRRLPDRIVELAQRAGIVFLVMLMALALFNDTMRLLRPAATPPANTYVRCPND</sequence>
<dbReference type="Pfam" id="PF17820">
    <property type="entry name" value="PDZ_6"/>
    <property type="match status" value="1"/>
</dbReference>
<evidence type="ECO:0000256" key="4">
    <source>
        <dbReference type="ARBA" id="ARBA00022670"/>
    </source>
</evidence>
<comment type="cofactor">
    <cofactor evidence="1 11">
        <name>Zn(2+)</name>
        <dbReference type="ChEBI" id="CHEBI:29105"/>
    </cofactor>
</comment>
<evidence type="ECO:0000256" key="8">
    <source>
        <dbReference type="ARBA" id="ARBA00022989"/>
    </source>
</evidence>
<keyword evidence="8 11" id="KW-1133">Transmembrane helix</keyword>
<keyword evidence="14" id="KW-1185">Reference proteome</keyword>
<dbReference type="KEGG" id="mass:CR152_21185"/>
<keyword evidence="7 11" id="KW-0862">Zinc</keyword>
<dbReference type="Proteomes" id="UP000229897">
    <property type="component" value="Chromosome"/>
</dbReference>
<evidence type="ECO:0000256" key="3">
    <source>
        <dbReference type="ARBA" id="ARBA00007931"/>
    </source>
</evidence>
<feature type="transmembrane region" description="Helical" evidence="11">
    <location>
        <begin position="101"/>
        <end position="125"/>
    </location>
</feature>
<keyword evidence="6 11" id="KW-0378">Hydrolase</keyword>
<evidence type="ECO:0000256" key="11">
    <source>
        <dbReference type="RuleBase" id="RU362031"/>
    </source>
</evidence>
<dbReference type="GO" id="GO:0016020">
    <property type="term" value="C:membrane"/>
    <property type="evidence" value="ECO:0007669"/>
    <property type="project" value="UniProtKB-SubCell"/>
</dbReference>
<dbReference type="EMBL" id="CP024608">
    <property type="protein sequence ID" value="ATQ76744.1"/>
    <property type="molecule type" value="Genomic_DNA"/>
</dbReference>
<dbReference type="EC" id="3.4.24.-" evidence="11"/>
<accession>A0A2D2DP34</accession>
<evidence type="ECO:0000259" key="12">
    <source>
        <dbReference type="PROSITE" id="PS50106"/>
    </source>
</evidence>
<evidence type="ECO:0000256" key="6">
    <source>
        <dbReference type="ARBA" id="ARBA00022801"/>
    </source>
</evidence>
<dbReference type="GO" id="GO:0046872">
    <property type="term" value="F:metal ion binding"/>
    <property type="evidence" value="ECO:0007669"/>
    <property type="project" value="UniProtKB-KW"/>
</dbReference>
<evidence type="ECO:0000313" key="14">
    <source>
        <dbReference type="Proteomes" id="UP000229897"/>
    </source>
</evidence>
<evidence type="ECO:0000256" key="7">
    <source>
        <dbReference type="ARBA" id="ARBA00022833"/>
    </source>
</evidence>
<evidence type="ECO:0000256" key="10">
    <source>
        <dbReference type="ARBA" id="ARBA00023136"/>
    </source>
</evidence>
<evidence type="ECO:0000313" key="13">
    <source>
        <dbReference type="EMBL" id="ATQ76744.1"/>
    </source>
</evidence>
<dbReference type="CDD" id="cd06163">
    <property type="entry name" value="S2P-M50_PDZ_RseP-like"/>
    <property type="match status" value="1"/>
</dbReference>
<name>A0A2D2DP34_9BURK</name>
<keyword evidence="4 13" id="KW-0645">Protease</keyword>
<dbReference type="InterPro" id="IPR001478">
    <property type="entry name" value="PDZ"/>
</dbReference>
<comment type="subcellular location">
    <subcellularLocation>
        <location evidence="2">Membrane</location>
        <topology evidence="2">Multi-pass membrane protein</topology>
    </subcellularLocation>
</comment>
<keyword evidence="5 11" id="KW-0812">Transmembrane</keyword>
<keyword evidence="9 11" id="KW-0482">Metalloprotease</keyword>
<evidence type="ECO:0000256" key="9">
    <source>
        <dbReference type="ARBA" id="ARBA00023049"/>
    </source>
</evidence>
<proteinExistence type="inferred from homology"/>
<dbReference type="InterPro" id="IPR036034">
    <property type="entry name" value="PDZ_sf"/>
</dbReference>
<feature type="transmembrane region" description="Helical" evidence="11">
    <location>
        <begin position="375"/>
        <end position="397"/>
    </location>
</feature>
<dbReference type="PANTHER" id="PTHR42837">
    <property type="entry name" value="REGULATOR OF SIGMA-E PROTEASE RSEP"/>
    <property type="match status" value="1"/>
</dbReference>
<dbReference type="Pfam" id="PF02163">
    <property type="entry name" value="Peptidase_M50"/>
    <property type="match status" value="1"/>
</dbReference>
<dbReference type="RefSeq" id="WP_099878173.1">
    <property type="nucleotide sequence ID" value="NZ_CP024608.1"/>
</dbReference>
<dbReference type="CDD" id="cd23081">
    <property type="entry name" value="cpPDZ_EcRseP-like"/>
    <property type="match status" value="1"/>
</dbReference>
<organism evidence="13 14">
    <name type="scientific">Massilia violaceinigra</name>
    <dbReference type="NCBI Taxonomy" id="2045208"/>
    <lineage>
        <taxon>Bacteria</taxon>
        <taxon>Pseudomonadati</taxon>
        <taxon>Pseudomonadota</taxon>
        <taxon>Betaproteobacteria</taxon>
        <taxon>Burkholderiales</taxon>
        <taxon>Oxalobacteraceae</taxon>
        <taxon>Telluria group</taxon>
        <taxon>Massilia</taxon>
    </lineage>
</organism>